<keyword evidence="6" id="KW-0449">Lipoprotein</keyword>
<dbReference type="SUPFAM" id="SSF58087">
    <property type="entry name" value="Variant surface glycoprotein (N-terminal domain)"/>
    <property type="match status" value="1"/>
</dbReference>
<keyword evidence="5" id="KW-0325">Glycoprotein</keyword>
<evidence type="ECO:0000256" key="5">
    <source>
        <dbReference type="ARBA" id="ARBA00023180"/>
    </source>
</evidence>
<comment type="subcellular location">
    <subcellularLocation>
        <location evidence="1">Cell membrane</location>
        <topology evidence="1">Lipid-anchor</topology>
        <topology evidence="1">GPI-anchor</topology>
    </subcellularLocation>
</comment>
<dbReference type="GO" id="GO:0098552">
    <property type="term" value="C:side of membrane"/>
    <property type="evidence" value="ECO:0007669"/>
    <property type="project" value="UniProtKB-KW"/>
</dbReference>
<protein>
    <submittedName>
        <fullName evidence="9">Variant surface glycoprotein 1125.2576</fullName>
    </submittedName>
</protein>
<keyword evidence="2" id="KW-1003">Cell membrane</keyword>
<keyword evidence="4" id="KW-0472">Membrane</keyword>
<reference evidence="9" key="1">
    <citation type="submission" date="2016-08" db="EMBL/GenBank/DDBJ databases">
        <title>VSG repertoire of Trypanosoma brucei EATRO 1125.</title>
        <authorList>
            <person name="Cross G.A."/>
        </authorList>
    </citation>
    <scope>NUCLEOTIDE SEQUENCE</scope>
    <source>
        <strain evidence="9">EATRO 1125</strain>
    </source>
</reference>
<evidence type="ECO:0000256" key="7">
    <source>
        <dbReference type="SAM" id="MobiDB-lite"/>
    </source>
</evidence>
<dbReference type="InterPro" id="IPR001812">
    <property type="entry name" value="Trypano_VSG_A_N_dom"/>
</dbReference>
<evidence type="ECO:0000256" key="4">
    <source>
        <dbReference type="ARBA" id="ARBA00023136"/>
    </source>
</evidence>
<name>A0A1J0R8A2_9TRYP</name>
<evidence type="ECO:0000256" key="6">
    <source>
        <dbReference type="ARBA" id="ARBA00023288"/>
    </source>
</evidence>
<evidence type="ECO:0000256" key="2">
    <source>
        <dbReference type="ARBA" id="ARBA00022475"/>
    </source>
</evidence>
<dbReference type="GO" id="GO:0042783">
    <property type="term" value="P:symbiont-mediated evasion of host immune response"/>
    <property type="evidence" value="ECO:0007669"/>
    <property type="project" value="InterPro"/>
</dbReference>
<dbReference type="VEuPathDB" id="TriTrypDB:Tb427_000439200"/>
<evidence type="ECO:0000256" key="3">
    <source>
        <dbReference type="ARBA" id="ARBA00022622"/>
    </source>
</evidence>
<evidence type="ECO:0000259" key="8">
    <source>
        <dbReference type="Pfam" id="PF00913"/>
    </source>
</evidence>
<dbReference type="EMBL" id="KX700103">
    <property type="protein sequence ID" value="APD74059.1"/>
    <property type="molecule type" value="Genomic_DNA"/>
</dbReference>
<organism evidence="9">
    <name type="scientific">Trypanosoma brucei</name>
    <dbReference type="NCBI Taxonomy" id="5691"/>
    <lineage>
        <taxon>Eukaryota</taxon>
        <taxon>Discoba</taxon>
        <taxon>Euglenozoa</taxon>
        <taxon>Kinetoplastea</taxon>
        <taxon>Metakinetoplastina</taxon>
        <taxon>Trypanosomatida</taxon>
        <taxon>Trypanosomatidae</taxon>
        <taxon>Trypanosoma</taxon>
    </lineage>
</organism>
<accession>A0A1J0R8A2</accession>
<evidence type="ECO:0000313" key="9">
    <source>
        <dbReference type="EMBL" id="APD74059.1"/>
    </source>
</evidence>
<sequence length="430" mass="46240">MLTLVVASTLIINHNSRIAAAAAQGAVHLTALTELCKTAKAGKTVAALLTNRITKLTGWEAEYSLFCQKIATVQVMEAQPSMQLATLKEFANTTLSAIESELKELAEAAPSAVAKTAYAAGLIADFVAIFTSTGDTTGINNVCIINGGSDETKVGDSDLGYCFAQAVRAKTTNDELKTLAKPRFNFGDKAGLTAPKSCPPTKADGTTYSGGTAGELKPAKWGSGVLTSTYGGSDVTLTSTKRGLPAHEAARSAAATIKTKIKNTECKPVTSTEDMRALLMADPADETMLTAIKIATNKLKDIGYTPTITDVERIFGFNGKHENVPFIKILDQYKVTIQEDSKTEQTKQTEVMKLTETKFQKAKKKQLAKTSNPSPKRRLIKSARAQTRKQQRIFAIRSRMQLNATTSLSAVITKVQLRVTKSANLMKKSY</sequence>
<feature type="region of interest" description="Disordered" evidence="7">
    <location>
        <begin position="362"/>
        <end position="386"/>
    </location>
</feature>
<evidence type="ECO:0000256" key="1">
    <source>
        <dbReference type="ARBA" id="ARBA00004609"/>
    </source>
</evidence>
<proteinExistence type="predicted"/>
<dbReference type="AlphaFoldDB" id="A0A1J0R8A2"/>
<feature type="domain" description="Trypanosome variant surface glycoprotein A-type N-terminal" evidence="8">
    <location>
        <begin position="16"/>
        <end position="353"/>
    </location>
</feature>
<dbReference type="Gene3D" id="3.90.150.10">
    <property type="entry name" value="Variant Surface Glycoprotein, subunit A domain 1"/>
    <property type="match status" value="1"/>
</dbReference>
<dbReference type="Pfam" id="PF00913">
    <property type="entry name" value="Trypan_glycop"/>
    <property type="match status" value="1"/>
</dbReference>
<keyword evidence="3" id="KW-0336">GPI-anchor</keyword>
<feature type="compositionally biased region" description="Basic residues" evidence="7">
    <location>
        <begin position="375"/>
        <end position="386"/>
    </location>
</feature>
<dbReference type="GO" id="GO:0005886">
    <property type="term" value="C:plasma membrane"/>
    <property type="evidence" value="ECO:0007669"/>
    <property type="project" value="UniProtKB-SubCell"/>
</dbReference>